<keyword evidence="2 6" id="KW-0808">Transferase</keyword>
<evidence type="ECO:0000256" key="4">
    <source>
        <dbReference type="SAM" id="MobiDB-lite"/>
    </source>
</evidence>
<evidence type="ECO:0000313" key="6">
    <source>
        <dbReference type="EMBL" id="SDO77425.1"/>
    </source>
</evidence>
<evidence type="ECO:0000256" key="3">
    <source>
        <dbReference type="ARBA" id="ARBA00022691"/>
    </source>
</evidence>
<dbReference type="InterPro" id="IPR041698">
    <property type="entry name" value="Methyltransf_25"/>
</dbReference>
<sequence length="262" mass="27993">MLAHLPGLTESRGMATQHPHDHDHGTDQHGGHERGAHQHGDAGQMAAWQETDPAEWFTESFWDDRYRERPIWSGNANQRLVEAAAELTPGRALDVGCGEGGDAIWLASRGWQVTASDVSPVALDRARQAAGSAGVGEAITWEQADGRSDWTPPAGAYDLVTASFLQFPRPELGAFHRKLAGAVAPGGTLLITAHHADSHAGEGTPFTADLFATAQEMADGLALDDTWEVSATDPTREAVFPPGPEGQLMSVRDAVLRAVRRG</sequence>
<feature type="region of interest" description="Disordered" evidence="4">
    <location>
        <begin position="1"/>
        <end position="46"/>
    </location>
</feature>
<feature type="compositionally biased region" description="Basic and acidic residues" evidence="4">
    <location>
        <begin position="18"/>
        <end position="40"/>
    </location>
</feature>
<dbReference type="Proteomes" id="UP000199088">
    <property type="component" value="Unassembled WGS sequence"/>
</dbReference>
<keyword evidence="1 6" id="KW-0489">Methyltransferase</keyword>
<dbReference type="AlphaFoldDB" id="A0A1H0MAS1"/>
<dbReference type="Pfam" id="PF13649">
    <property type="entry name" value="Methyltransf_25"/>
    <property type="match status" value="1"/>
</dbReference>
<protein>
    <submittedName>
        <fullName evidence="6">Methyltransferase domain-containing protein</fullName>
    </submittedName>
</protein>
<dbReference type="STRING" id="1052260.SAMN05660199_02572"/>
<gene>
    <name evidence="6" type="ORF">SAMN05660199_02572</name>
</gene>
<keyword evidence="7" id="KW-1185">Reference proteome</keyword>
<dbReference type="CDD" id="cd02440">
    <property type="entry name" value="AdoMet_MTases"/>
    <property type="match status" value="1"/>
</dbReference>
<dbReference type="GO" id="GO:0032259">
    <property type="term" value="P:methylation"/>
    <property type="evidence" value="ECO:0007669"/>
    <property type="project" value="UniProtKB-KW"/>
</dbReference>
<evidence type="ECO:0000256" key="1">
    <source>
        <dbReference type="ARBA" id="ARBA00022603"/>
    </source>
</evidence>
<reference evidence="7" key="1">
    <citation type="submission" date="2016-10" db="EMBL/GenBank/DDBJ databases">
        <authorList>
            <person name="Varghese N."/>
            <person name="Submissions S."/>
        </authorList>
    </citation>
    <scope>NUCLEOTIDE SEQUENCE [LARGE SCALE GENOMIC DNA]</scope>
    <source>
        <strain evidence="7">DSM 45843</strain>
    </source>
</reference>
<dbReference type="PANTHER" id="PTHR43464">
    <property type="entry name" value="METHYLTRANSFERASE"/>
    <property type="match status" value="1"/>
</dbReference>
<dbReference type="PANTHER" id="PTHR43464:SF19">
    <property type="entry name" value="UBIQUINONE BIOSYNTHESIS O-METHYLTRANSFERASE, MITOCHONDRIAL"/>
    <property type="match status" value="1"/>
</dbReference>
<keyword evidence="3" id="KW-0949">S-adenosyl-L-methionine</keyword>
<dbReference type="GO" id="GO:0008168">
    <property type="term" value="F:methyltransferase activity"/>
    <property type="evidence" value="ECO:0007669"/>
    <property type="project" value="UniProtKB-KW"/>
</dbReference>
<feature type="domain" description="Methyltransferase" evidence="5">
    <location>
        <begin position="93"/>
        <end position="187"/>
    </location>
</feature>
<accession>A0A1H0MAS1</accession>
<evidence type="ECO:0000313" key="7">
    <source>
        <dbReference type="Proteomes" id="UP000199088"/>
    </source>
</evidence>
<dbReference type="EMBL" id="FNIR01000007">
    <property type="protein sequence ID" value="SDO77425.1"/>
    <property type="molecule type" value="Genomic_DNA"/>
</dbReference>
<dbReference type="SUPFAM" id="SSF53335">
    <property type="entry name" value="S-adenosyl-L-methionine-dependent methyltransferases"/>
    <property type="match status" value="1"/>
</dbReference>
<organism evidence="6 7">
    <name type="scientific">Klenkia soli</name>
    <dbReference type="NCBI Taxonomy" id="1052260"/>
    <lineage>
        <taxon>Bacteria</taxon>
        <taxon>Bacillati</taxon>
        <taxon>Actinomycetota</taxon>
        <taxon>Actinomycetes</taxon>
        <taxon>Geodermatophilales</taxon>
        <taxon>Geodermatophilaceae</taxon>
        <taxon>Klenkia</taxon>
    </lineage>
</organism>
<dbReference type="Gene3D" id="3.40.50.150">
    <property type="entry name" value="Vaccinia Virus protein VP39"/>
    <property type="match status" value="1"/>
</dbReference>
<proteinExistence type="predicted"/>
<name>A0A1H0MAS1_9ACTN</name>
<evidence type="ECO:0000259" key="5">
    <source>
        <dbReference type="Pfam" id="PF13649"/>
    </source>
</evidence>
<evidence type="ECO:0000256" key="2">
    <source>
        <dbReference type="ARBA" id="ARBA00022679"/>
    </source>
</evidence>
<dbReference type="InterPro" id="IPR029063">
    <property type="entry name" value="SAM-dependent_MTases_sf"/>
</dbReference>